<accession>A0A0A8YH62</accession>
<reference evidence="1" key="2">
    <citation type="journal article" date="2015" name="Data Brief">
        <title>Shoot transcriptome of the giant reed, Arundo donax.</title>
        <authorList>
            <person name="Barrero R.A."/>
            <person name="Guerrero F.D."/>
            <person name="Moolhuijzen P."/>
            <person name="Goolsby J.A."/>
            <person name="Tidwell J."/>
            <person name="Bellgard S.E."/>
            <person name="Bellgard M.I."/>
        </authorList>
    </citation>
    <scope>NUCLEOTIDE SEQUENCE</scope>
    <source>
        <tissue evidence="1">Shoot tissue taken approximately 20 cm above the soil surface</tissue>
    </source>
</reference>
<dbReference type="EMBL" id="GBRH01273175">
    <property type="protein sequence ID" value="JAD24720.1"/>
    <property type="molecule type" value="Transcribed_RNA"/>
</dbReference>
<organism evidence="1">
    <name type="scientific">Arundo donax</name>
    <name type="common">Giant reed</name>
    <name type="synonym">Donax arundinaceus</name>
    <dbReference type="NCBI Taxonomy" id="35708"/>
    <lineage>
        <taxon>Eukaryota</taxon>
        <taxon>Viridiplantae</taxon>
        <taxon>Streptophyta</taxon>
        <taxon>Embryophyta</taxon>
        <taxon>Tracheophyta</taxon>
        <taxon>Spermatophyta</taxon>
        <taxon>Magnoliopsida</taxon>
        <taxon>Liliopsida</taxon>
        <taxon>Poales</taxon>
        <taxon>Poaceae</taxon>
        <taxon>PACMAD clade</taxon>
        <taxon>Arundinoideae</taxon>
        <taxon>Arundineae</taxon>
        <taxon>Arundo</taxon>
    </lineage>
</organism>
<evidence type="ECO:0000313" key="1">
    <source>
        <dbReference type="EMBL" id="JAD24720.1"/>
    </source>
</evidence>
<name>A0A0A8YH62_ARUDO</name>
<reference evidence="1" key="1">
    <citation type="submission" date="2014-09" db="EMBL/GenBank/DDBJ databases">
        <authorList>
            <person name="Magalhaes I.L.F."/>
            <person name="Oliveira U."/>
            <person name="Santos F.R."/>
            <person name="Vidigal T.H.D.A."/>
            <person name="Brescovit A.D."/>
            <person name="Santos A.J."/>
        </authorList>
    </citation>
    <scope>NUCLEOTIDE SEQUENCE</scope>
    <source>
        <tissue evidence="1">Shoot tissue taken approximately 20 cm above the soil surface</tissue>
    </source>
</reference>
<proteinExistence type="predicted"/>
<protein>
    <submittedName>
        <fullName evidence="1">Uncharacterized protein</fullName>
    </submittedName>
</protein>
<sequence length="13" mass="1382">MVFTPPVPPGLAR</sequence>